<dbReference type="Pfam" id="PF07690">
    <property type="entry name" value="MFS_1"/>
    <property type="match status" value="1"/>
</dbReference>
<dbReference type="PROSITE" id="PS50850">
    <property type="entry name" value="MFS"/>
    <property type="match status" value="1"/>
</dbReference>
<dbReference type="OrthoDB" id="2241241at2759"/>
<evidence type="ECO:0000256" key="2">
    <source>
        <dbReference type="ARBA" id="ARBA00022692"/>
    </source>
</evidence>
<feature type="transmembrane region" description="Helical" evidence="5">
    <location>
        <begin position="277"/>
        <end position="300"/>
    </location>
</feature>
<keyword evidence="2 5" id="KW-0812">Transmembrane</keyword>
<reference evidence="7" key="1">
    <citation type="submission" date="2020-04" db="EMBL/GenBank/DDBJ databases">
        <title>Draft genome resource of the tomato pathogen Pseudocercospora fuligena.</title>
        <authorList>
            <person name="Zaccaron A."/>
        </authorList>
    </citation>
    <scope>NUCLEOTIDE SEQUENCE</scope>
    <source>
        <strain evidence="7">PF001</strain>
    </source>
</reference>
<feature type="transmembrane region" description="Helical" evidence="5">
    <location>
        <begin position="234"/>
        <end position="257"/>
    </location>
</feature>
<evidence type="ECO:0000313" key="7">
    <source>
        <dbReference type="EMBL" id="KAF7186781.1"/>
    </source>
</evidence>
<evidence type="ECO:0000259" key="6">
    <source>
        <dbReference type="PROSITE" id="PS50850"/>
    </source>
</evidence>
<feature type="transmembrane region" description="Helical" evidence="5">
    <location>
        <begin position="422"/>
        <end position="443"/>
    </location>
</feature>
<dbReference type="Proteomes" id="UP000660729">
    <property type="component" value="Unassembled WGS sequence"/>
</dbReference>
<keyword evidence="8" id="KW-1185">Reference proteome</keyword>
<dbReference type="GO" id="GO:0005886">
    <property type="term" value="C:plasma membrane"/>
    <property type="evidence" value="ECO:0007669"/>
    <property type="project" value="TreeGrafter"/>
</dbReference>
<sequence>MYTAAILRNADASFPLLAQDETDQAERESDKQSPIGRYIYKEFEYGGGHRDSEVSAERSRDSPAKVEGIVAVVQPGTMMALIVALVVVITAYTLELATTEGFNTYALSDFEQLSMASGLSVADDVITAVLKLPVAKLSDVTGKAEVYCVILVLYVLSCALRSGATSFGIFAAGSFLGIVAHAGTEILNLILISDLTSMRTRGLAANAFFVPMLATSWVAGIAIQRIIAGPGWRLGYGIFAVIMPTALLTLIFPLFILRREARRRGLLVLQKMRLTSFCSQVDLGGLALISGGIFLLLLPITIASKVTNDTLWLPSWTIIISMILGIVVLAGVVPYERYMALHPVVPVHYLSNRAIAASLSIGFCDSMSFAVTHVYLFPWAIAAHGFNARSALYLAQSTSVTQILTGLVVGGAIYRLRYYRQFAIAGGIFRFVGYALMISWRGIHSSTVEQFSTQIILGIGRGLIETTIFLSAQITVPQADLAQVTGLIAMTQHLGGAAGAAIAGSIYTRSMRERLRFRLRDDVNESFIDDVYASITGTLPEWGTPERVAVGRAYSDIMGYIATVALVLSVLVVASTLLMPDNRLTDGHSLVSGKDAVSRLNVQDVDELHSAS</sequence>
<feature type="transmembrane region" description="Helical" evidence="5">
    <location>
        <begin position="354"/>
        <end position="381"/>
    </location>
</feature>
<dbReference type="PANTHER" id="PTHR23501">
    <property type="entry name" value="MAJOR FACILITATOR SUPERFAMILY"/>
    <property type="match status" value="1"/>
</dbReference>
<dbReference type="InterPro" id="IPR020846">
    <property type="entry name" value="MFS_dom"/>
</dbReference>
<dbReference type="InterPro" id="IPR036259">
    <property type="entry name" value="MFS_trans_sf"/>
</dbReference>
<evidence type="ECO:0000256" key="4">
    <source>
        <dbReference type="ARBA" id="ARBA00023136"/>
    </source>
</evidence>
<organism evidence="7 8">
    <name type="scientific">Pseudocercospora fuligena</name>
    <dbReference type="NCBI Taxonomy" id="685502"/>
    <lineage>
        <taxon>Eukaryota</taxon>
        <taxon>Fungi</taxon>
        <taxon>Dikarya</taxon>
        <taxon>Ascomycota</taxon>
        <taxon>Pezizomycotina</taxon>
        <taxon>Dothideomycetes</taxon>
        <taxon>Dothideomycetidae</taxon>
        <taxon>Mycosphaerellales</taxon>
        <taxon>Mycosphaerellaceae</taxon>
        <taxon>Pseudocercospora</taxon>
    </lineage>
</organism>
<feature type="transmembrane region" description="Helical" evidence="5">
    <location>
        <begin position="393"/>
        <end position="415"/>
    </location>
</feature>
<feature type="transmembrane region" description="Helical" evidence="5">
    <location>
        <begin position="312"/>
        <end position="333"/>
    </location>
</feature>
<feature type="transmembrane region" description="Helical" evidence="5">
    <location>
        <begin position="557"/>
        <end position="579"/>
    </location>
</feature>
<dbReference type="GO" id="GO:0015343">
    <property type="term" value="F:siderophore-iron transmembrane transporter activity"/>
    <property type="evidence" value="ECO:0007669"/>
    <property type="project" value="TreeGrafter"/>
</dbReference>
<keyword evidence="4 5" id="KW-0472">Membrane</keyword>
<accession>A0A8H6R6D9</accession>
<protein>
    <submittedName>
        <fullName evidence="7">MFS siderochrome iron transporter C</fullName>
    </submittedName>
</protein>
<dbReference type="PANTHER" id="PTHR23501:SF200">
    <property type="entry name" value="TRANSPORTER, PUTATIVE (AFU_ORTHOLOGUE AFUA_3G01360)-RELATED"/>
    <property type="match status" value="1"/>
</dbReference>
<feature type="transmembrane region" description="Helical" evidence="5">
    <location>
        <begin position="68"/>
        <end position="93"/>
    </location>
</feature>
<dbReference type="InterPro" id="IPR011701">
    <property type="entry name" value="MFS"/>
</dbReference>
<dbReference type="SUPFAM" id="SSF103473">
    <property type="entry name" value="MFS general substrate transporter"/>
    <property type="match status" value="1"/>
</dbReference>
<keyword evidence="3 5" id="KW-1133">Transmembrane helix</keyword>
<proteinExistence type="predicted"/>
<evidence type="ECO:0000256" key="1">
    <source>
        <dbReference type="ARBA" id="ARBA00004141"/>
    </source>
</evidence>
<feature type="domain" description="Major facilitator superfamily (MFS) profile" evidence="6">
    <location>
        <begin position="79"/>
        <end position="583"/>
    </location>
</feature>
<dbReference type="Gene3D" id="1.20.1250.20">
    <property type="entry name" value="MFS general substrate transporter like domains"/>
    <property type="match status" value="1"/>
</dbReference>
<evidence type="ECO:0000256" key="5">
    <source>
        <dbReference type="SAM" id="Phobius"/>
    </source>
</evidence>
<feature type="transmembrane region" description="Helical" evidence="5">
    <location>
        <begin position="487"/>
        <end position="508"/>
    </location>
</feature>
<evidence type="ECO:0000313" key="8">
    <source>
        <dbReference type="Proteomes" id="UP000660729"/>
    </source>
</evidence>
<evidence type="ECO:0000256" key="3">
    <source>
        <dbReference type="ARBA" id="ARBA00022989"/>
    </source>
</evidence>
<dbReference type="EMBL" id="JABCIY010000246">
    <property type="protein sequence ID" value="KAF7186781.1"/>
    <property type="molecule type" value="Genomic_DNA"/>
</dbReference>
<gene>
    <name evidence="7" type="ORF">HII31_11878</name>
</gene>
<comment type="caution">
    <text evidence="7">The sequence shown here is derived from an EMBL/GenBank/DDBJ whole genome shotgun (WGS) entry which is preliminary data.</text>
</comment>
<feature type="transmembrane region" description="Helical" evidence="5">
    <location>
        <begin position="203"/>
        <end position="228"/>
    </location>
</feature>
<feature type="transmembrane region" description="Helical" evidence="5">
    <location>
        <begin position="169"/>
        <end position="191"/>
    </location>
</feature>
<name>A0A8H6R6D9_9PEZI</name>
<dbReference type="AlphaFoldDB" id="A0A8H6R6D9"/>
<comment type="subcellular location">
    <subcellularLocation>
        <location evidence="1">Membrane</location>
        <topology evidence="1">Multi-pass membrane protein</topology>
    </subcellularLocation>
</comment>